<proteinExistence type="predicted"/>
<organism evidence="2 3">
    <name type="scientific">Cytospora leucostoma</name>
    <dbReference type="NCBI Taxonomy" id="1230097"/>
    <lineage>
        <taxon>Eukaryota</taxon>
        <taxon>Fungi</taxon>
        <taxon>Dikarya</taxon>
        <taxon>Ascomycota</taxon>
        <taxon>Pezizomycotina</taxon>
        <taxon>Sordariomycetes</taxon>
        <taxon>Sordariomycetidae</taxon>
        <taxon>Diaporthales</taxon>
        <taxon>Cytosporaceae</taxon>
        <taxon>Cytospora</taxon>
    </lineage>
</organism>
<gene>
    <name evidence="2" type="ORF">VPNG_10357</name>
</gene>
<comment type="caution">
    <text evidence="2">The sequence shown here is derived from an EMBL/GenBank/DDBJ whole genome shotgun (WGS) entry which is preliminary data.</text>
</comment>
<feature type="region of interest" description="Disordered" evidence="1">
    <location>
        <begin position="250"/>
        <end position="269"/>
    </location>
</feature>
<dbReference type="AlphaFoldDB" id="A0A423VC90"/>
<feature type="compositionally biased region" description="Basic and acidic residues" evidence="1">
    <location>
        <begin position="116"/>
        <end position="128"/>
    </location>
</feature>
<dbReference type="InParanoid" id="A0A423VC90"/>
<feature type="region of interest" description="Disordered" evidence="1">
    <location>
        <begin position="204"/>
        <end position="225"/>
    </location>
</feature>
<evidence type="ECO:0000313" key="2">
    <source>
        <dbReference type="EMBL" id="ROV88485.1"/>
    </source>
</evidence>
<name>A0A423VC90_9PEZI</name>
<feature type="compositionally biased region" description="Polar residues" evidence="1">
    <location>
        <begin position="100"/>
        <end position="115"/>
    </location>
</feature>
<accession>A0A423VC90</accession>
<keyword evidence="3" id="KW-1185">Reference proteome</keyword>
<sequence>MWPTWHTANVFSSPEGVFLNSVNWRPALRSPGGQNQNTVAQVHGPFHPEREQKGCTKKTQNLDNGLVLLVSPAQVSPPARTSKPRLLSRESANPADASGTRITSSHGEVQAGNNHQEGHTCSRPEPVPKPEGFLDLIRDLDLRNPRQRGLFCYSSRCFAPQHIPLFVDHQNGIQYLAALSFHHLPNTVSNCIPPASSSIFRLQDAQARPGAGSGSGSGDSINAEYDGDVPPLPQLICSFGALVVKAWDGGPEQRTSHHQQQQQPRYNDDPLSGCLRTDYMLAVDALHPQLPVWALCLNLPPQKQVLDEVSRQLVTDFGEDEIEAGDFEDLLERRCDIYLGRDGPFQRLI</sequence>
<evidence type="ECO:0000256" key="1">
    <source>
        <dbReference type="SAM" id="MobiDB-lite"/>
    </source>
</evidence>
<dbReference type="EMBL" id="LKEB01000118">
    <property type="protein sequence ID" value="ROV88485.1"/>
    <property type="molecule type" value="Genomic_DNA"/>
</dbReference>
<protein>
    <submittedName>
        <fullName evidence="2">Uncharacterized protein</fullName>
    </submittedName>
</protein>
<dbReference type="Proteomes" id="UP000285146">
    <property type="component" value="Unassembled WGS sequence"/>
</dbReference>
<reference evidence="2 3" key="1">
    <citation type="submission" date="2015-09" db="EMBL/GenBank/DDBJ databases">
        <title>Host preference determinants of Valsa canker pathogens revealed by comparative genomics.</title>
        <authorList>
            <person name="Yin Z."/>
            <person name="Huang L."/>
        </authorList>
    </citation>
    <scope>NUCLEOTIDE SEQUENCE [LARGE SCALE GENOMIC DNA]</scope>
    <source>
        <strain evidence="2 3">SXYLt</strain>
    </source>
</reference>
<feature type="region of interest" description="Disordered" evidence="1">
    <location>
        <begin position="73"/>
        <end position="130"/>
    </location>
</feature>
<evidence type="ECO:0000313" key="3">
    <source>
        <dbReference type="Proteomes" id="UP000285146"/>
    </source>
</evidence>